<reference evidence="7" key="1">
    <citation type="submission" date="2024-04" db="EMBL/GenBank/DDBJ databases">
        <authorList>
            <consortium name="Molecular Ecology Group"/>
        </authorList>
    </citation>
    <scope>NUCLEOTIDE SEQUENCE</scope>
</reference>
<keyword evidence="3 5" id="KW-0863">Zinc-finger</keyword>
<evidence type="ECO:0000313" key="7">
    <source>
        <dbReference type="EMBL" id="CAL1680009.1"/>
    </source>
</evidence>
<dbReference type="FunFam" id="3.30.160.60:FF:000100">
    <property type="entry name" value="Zinc finger 45-like"/>
    <property type="match status" value="1"/>
</dbReference>
<evidence type="ECO:0000256" key="5">
    <source>
        <dbReference type="PROSITE-ProRule" id="PRU00042"/>
    </source>
</evidence>
<feature type="domain" description="C2H2-type" evidence="6">
    <location>
        <begin position="65"/>
        <end position="90"/>
    </location>
</feature>
<dbReference type="SUPFAM" id="SSF57667">
    <property type="entry name" value="beta-beta-alpha zinc fingers"/>
    <property type="match status" value="1"/>
</dbReference>
<evidence type="ECO:0000259" key="6">
    <source>
        <dbReference type="PROSITE" id="PS50157"/>
    </source>
</evidence>
<name>A0AAV2NKU0_9HYME</name>
<keyword evidence="1" id="KW-0479">Metal-binding</keyword>
<organism evidence="7 8">
    <name type="scientific">Lasius platythorax</name>
    <dbReference type="NCBI Taxonomy" id="488582"/>
    <lineage>
        <taxon>Eukaryota</taxon>
        <taxon>Metazoa</taxon>
        <taxon>Ecdysozoa</taxon>
        <taxon>Arthropoda</taxon>
        <taxon>Hexapoda</taxon>
        <taxon>Insecta</taxon>
        <taxon>Pterygota</taxon>
        <taxon>Neoptera</taxon>
        <taxon>Endopterygota</taxon>
        <taxon>Hymenoptera</taxon>
        <taxon>Apocrita</taxon>
        <taxon>Aculeata</taxon>
        <taxon>Formicoidea</taxon>
        <taxon>Formicidae</taxon>
        <taxon>Formicinae</taxon>
        <taxon>Lasius</taxon>
        <taxon>Lasius</taxon>
    </lineage>
</organism>
<keyword evidence="4" id="KW-0862">Zinc</keyword>
<evidence type="ECO:0000256" key="2">
    <source>
        <dbReference type="ARBA" id="ARBA00022737"/>
    </source>
</evidence>
<dbReference type="InterPro" id="IPR013087">
    <property type="entry name" value="Znf_C2H2_type"/>
</dbReference>
<protein>
    <recommendedName>
        <fullName evidence="6">C2H2-type domain-containing protein</fullName>
    </recommendedName>
</protein>
<evidence type="ECO:0000256" key="4">
    <source>
        <dbReference type="ARBA" id="ARBA00022833"/>
    </source>
</evidence>
<dbReference type="EMBL" id="OZ034825">
    <property type="protein sequence ID" value="CAL1680009.1"/>
    <property type="molecule type" value="Genomic_DNA"/>
</dbReference>
<dbReference type="PROSITE" id="PS00028">
    <property type="entry name" value="ZINC_FINGER_C2H2_1"/>
    <property type="match status" value="1"/>
</dbReference>
<keyword evidence="8" id="KW-1185">Reference proteome</keyword>
<evidence type="ECO:0000256" key="3">
    <source>
        <dbReference type="ARBA" id="ARBA00022771"/>
    </source>
</evidence>
<dbReference type="SMART" id="SM00355">
    <property type="entry name" value="ZnF_C2H2"/>
    <property type="match status" value="2"/>
</dbReference>
<dbReference type="InterPro" id="IPR036236">
    <property type="entry name" value="Znf_C2H2_sf"/>
</dbReference>
<gene>
    <name evidence="7" type="ORF">LPLAT_LOCUS6105</name>
</gene>
<evidence type="ECO:0000256" key="1">
    <source>
        <dbReference type="ARBA" id="ARBA00022723"/>
    </source>
</evidence>
<keyword evidence="2" id="KW-0677">Repeat</keyword>
<dbReference type="Proteomes" id="UP001497644">
    <property type="component" value="Chromosome 2"/>
</dbReference>
<dbReference type="Gene3D" id="3.30.160.60">
    <property type="entry name" value="Classic Zinc Finger"/>
    <property type="match status" value="1"/>
</dbReference>
<evidence type="ECO:0000313" key="8">
    <source>
        <dbReference type="Proteomes" id="UP001497644"/>
    </source>
</evidence>
<dbReference type="GO" id="GO:0008270">
    <property type="term" value="F:zinc ion binding"/>
    <property type="evidence" value="ECO:0007669"/>
    <property type="project" value="UniProtKB-KW"/>
</dbReference>
<dbReference type="PROSITE" id="PS50157">
    <property type="entry name" value="ZINC_FINGER_C2H2_2"/>
    <property type="match status" value="2"/>
</dbReference>
<dbReference type="AlphaFoldDB" id="A0AAV2NKU0"/>
<sequence>MNMNLTKLRYTDSVYTFFSDYGKYNKFSNKQYRGKYICDACGKEYLWKTSLKRHKREECGKERRFICALCGKRFKHKHHLKDHQQHLHNL</sequence>
<accession>A0AAV2NKU0</accession>
<feature type="domain" description="C2H2-type" evidence="6">
    <location>
        <begin position="36"/>
        <end position="63"/>
    </location>
</feature>
<proteinExistence type="predicted"/>